<comment type="caution">
    <text evidence="1">The sequence shown here is derived from an EMBL/GenBank/DDBJ whole genome shotgun (WGS) entry which is preliminary data.</text>
</comment>
<evidence type="ECO:0000313" key="2">
    <source>
        <dbReference type="Proteomes" id="UP000320653"/>
    </source>
</evidence>
<dbReference type="Proteomes" id="UP000320653">
    <property type="component" value="Unassembled WGS sequence"/>
</dbReference>
<gene>
    <name evidence="1" type="ORF">FHW37_101690</name>
</gene>
<dbReference type="GO" id="GO:0016853">
    <property type="term" value="F:isomerase activity"/>
    <property type="evidence" value="ECO:0007669"/>
    <property type="project" value="InterPro"/>
</dbReference>
<dbReference type="AlphaFoldDB" id="A0A561R8F5"/>
<dbReference type="GO" id="GO:0005975">
    <property type="term" value="P:carbohydrate metabolic process"/>
    <property type="evidence" value="ECO:0007669"/>
    <property type="project" value="InterPro"/>
</dbReference>
<dbReference type="Gene3D" id="2.70.98.10">
    <property type="match status" value="1"/>
</dbReference>
<dbReference type="CDD" id="cd09021">
    <property type="entry name" value="Aldose_epim_Ec_YphB"/>
    <property type="match status" value="1"/>
</dbReference>
<dbReference type="RefSeq" id="WP_145632491.1">
    <property type="nucleotide sequence ID" value="NZ_VIWP01000001.1"/>
</dbReference>
<proteinExistence type="predicted"/>
<dbReference type="Pfam" id="PF01263">
    <property type="entry name" value="Aldose_epim"/>
    <property type="match status" value="1"/>
</dbReference>
<accession>A0A561R8F5</accession>
<dbReference type="InterPro" id="IPR014718">
    <property type="entry name" value="GH-type_carb-bd"/>
</dbReference>
<reference evidence="1 2" key="1">
    <citation type="submission" date="2019-06" db="EMBL/GenBank/DDBJ databases">
        <title>Sorghum-associated microbial communities from plants grown in Nebraska, USA.</title>
        <authorList>
            <person name="Schachtman D."/>
        </authorList>
    </citation>
    <scope>NUCLEOTIDE SEQUENCE [LARGE SCALE GENOMIC DNA]</scope>
    <source>
        <strain evidence="1 2">1225</strain>
    </source>
</reference>
<keyword evidence="2" id="KW-1185">Reference proteome</keyword>
<dbReference type="InterPro" id="IPR008183">
    <property type="entry name" value="Aldose_1/G6P_1-epimerase"/>
</dbReference>
<dbReference type="GO" id="GO:0030246">
    <property type="term" value="F:carbohydrate binding"/>
    <property type="evidence" value="ECO:0007669"/>
    <property type="project" value="InterPro"/>
</dbReference>
<evidence type="ECO:0000313" key="1">
    <source>
        <dbReference type="EMBL" id="TWF58886.1"/>
    </source>
</evidence>
<protein>
    <submittedName>
        <fullName evidence="1">Aldose 1-epimerase</fullName>
    </submittedName>
</protein>
<organism evidence="1 2">
    <name type="scientific">Neorhizobium alkalisoli</name>
    <dbReference type="NCBI Taxonomy" id="528178"/>
    <lineage>
        <taxon>Bacteria</taxon>
        <taxon>Pseudomonadati</taxon>
        <taxon>Pseudomonadota</taxon>
        <taxon>Alphaproteobacteria</taxon>
        <taxon>Hyphomicrobiales</taxon>
        <taxon>Rhizobiaceae</taxon>
        <taxon>Rhizobium/Agrobacterium group</taxon>
        <taxon>Neorhizobium</taxon>
    </lineage>
</organism>
<dbReference type="EMBL" id="VIWP01000001">
    <property type="protein sequence ID" value="TWF58886.1"/>
    <property type="molecule type" value="Genomic_DNA"/>
</dbReference>
<dbReference type="InterPro" id="IPR011013">
    <property type="entry name" value="Gal_mutarotase_sf_dom"/>
</dbReference>
<sequence length="313" mass="34905">MSILDLKAGSLSLRVSAMGGLILGFWKEDESGPVPLLREAPDDADALSSACYPLVPFGNRVKGNRFDFEEQSYRFSPNTSWDPHYLHGEGWLSQWSVVEQSDNRATMSFSHRGGHTPYIYRATQTFLLADDGLQLTLSVENQGEEALPFGLGWHPFFPMTPKTTLFAPAQRFWTEVEGWLPGEATAIPDDLDFSEPACLPHRWVNNGFEDWSGAAVIAWPERSMQLRLMADPILRHAVLFISDATFDPQFRRDYFCFEPMSHLANGHNLPGFGGLKILQPGQHMSGSIRLRPESLTSIAPIKAVKTAANPILS</sequence>
<name>A0A561R8F5_9HYPH</name>
<dbReference type="SUPFAM" id="SSF74650">
    <property type="entry name" value="Galactose mutarotase-like"/>
    <property type="match status" value="1"/>
</dbReference>
<dbReference type="OrthoDB" id="9796517at2"/>